<evidence type="ECO:0000313" key="5">
    <source>
        <dbReference type="Proteomes" id="UP000734854"/>
    </source>
</evidence>
<dbReference type="PANTHER" id="PTHR36375:SF1">
    <property type="entry name" value="OS05G0459300 PROTEIN"/>
    <property type="match status" value="1"/>
</dbReference>
<dbReference type="Proteomes" id="UP000734854">
    <property type="component" value="Unassembled WGS sequence"/>
</dbReference>
<dbReference type="PANTHER" id="PTHR36375">
    <property type="entry name" value="OS05G0459300 PROTEIN"/>
    <property type="match status" value="1"/>
</dbReference>
<reference evidence="4 5" key="1">
    <citation type="submission" date="2020-08" db="EMBL/GenBank/DDBJ databases">
        <title>Plant Genome Project.</title>
        <authorList>
            <person name="Zhang R.-G."/>
        </authorList>
    </citation>
    <scope>NUCLEOTIDE SEQUENCE [LARGE SCALE GENOMIC DNA]</scope>
    <source>
        <tissue evidence="4">Rhizome</tissue>
    </source>
</reference>
<dbReference type="InterPro" id="IPR057173">
    <property type="entry name" value="DUF7851"/>
</dbReference>
<gene>
    <name evidence="4" type="ORF">ZIOFF_009086</name>
    <name evidence="3" type="ORF">ZIOFF_013033</name>
</gene>
<proteinExistence type="predicted"/>
<dbReference type="AlphaFoldDB" id="A0A8J5LXP4"/>
<protein>
    <recommendedName>
        <fullName evidence="2">DUF7851 domain-containing protein</fullName>
    </recommendedName>
</protein>
<dbReference type="OrthoDB" id="736665at2759"/>
<evidence type="ECO:0000313" key="3">
    <source>
        <dbReference type="EMBL" id="KAG6523180.1"/>
    </source>
</evidence>
<dbReference type="EMBL" id="JACMSC010000003">
    <property type="protein sequence ID" value="KAG6526999.1"/>
    <property type="molecule type" value="Genomic_DNA"/>
</dbReference>
<dbReference type="Pfam" id="PF25236">
    <property type="entry name" value="DUF7851"/>
    <property type="match status" value="1"/>
</dbReference>
<evidence type="ECO:0000313" key="4">
    <source>
        <dbReference type="EMBL" id="KAG6526999.1"/>
    </source>
</evidence>
<comment type="caution">
    <text evidence="4">The sequence shown here is derived from an EMBL/GenBank/DDBJ whole genome shotgun (WGS) entry which is preliminary data.</text>
</comment>
<sequence length="219" mass="24321">MAAAEEIKKKHKHREEQKKKPKSGDGHFKPSADVKGLRFGGQFVVKSFTVRQAAPLELLRLLDIPPSCLAQWPGLPFPSTAAFLPTNFTILAQHAWRTLTLGLGTKKSKVIIFVFESEAMRAAVDPQWPRVLPLGDVNRRLIRGLAGCEMSRFKFRKGSLTFYVYAVRRLGAAGFACADDLRRILEAVVALNDFLDHTAMLALPSQRSITFQNPAAVAH</sequence>
<accession>A0A8J5LXP4</accession>
<evidence type="ECO:0000259" key="2">
    <source>
        <dbReference type="Pfam" id="PF25236"/>
    </source>
</evidence>
<name>A0A8J5LXP4_ZINOF</name>
<keyword evidence="5" id="KW-1185">Reference proteome</keyword>
<evidence type="ECO:0000256" key="1">
    <source>
        <dbReference type="SAM" id="MobiDB-lite"/>
    </source>
</evidence>
<feature type="region of interest" description="Disordered" evidence="1">
    <location>
        <begin position="1"/>
        <end position="33"/>
    </location>
</feature>
<organism evidence="4 5">
    <name type="scientific">Zingiber officinale</name>
    <name type="common">Ginger</name>
    <name type="synonym">Amomum zingiber</name>
    <dbReference type="NCBI Taxonomy" id="94328"/>
    <lineage>
        <taxon>Eukaryota</taxon>
        <taxon>Viridiplantae</taxon>
        <taxon>Streptophyta</taxon>
        <taxon>Embryophyta</taxon>
        <taxon>Tracheophyta</taxon>
        <taxon>Spermatophyta</taxon>
        <taxon>Magnoliopsida</taxon>
        <taxon>Liliopsida</taxon>
        <taxon>Zingiberales</taxon>
        <taxon>Zingiberaceae</taxon>
        <taxon>Zingiber</taxon>
    </lineage>
</organism>
<dbReference type="EMBL" id="JACMSC010000004">
    <property type="protein sequence ID" value="KAG6523180.1"/>
    <property type="molecule type" value="Genomic_DNA"/>
</dbReference>
<feature type="domain" description="DUF7851" evidence="2">
    <location>
        <begin position="24"/>
        <end position="210"/>
    </location>
</feature>